<evidence type="ECO:0000259" key="2">
    <source>
        <dbReference type="PROSITE" id="PS50164"/>
    </source>
</evidence>
<protein>
    <recommendedName>
        <fullName evidence="2">GIY-YIG domain-containing protein</fullName>
    </recommendedName>
</protein>
<sequence length="100" mass="11890">MYYVYILQSQSDKSLYIGYTPNLRARLIKHNKKQVISTKDKVPFIVIYYEAYLNRQDATGREKFLKSGSGWRYIKKQLFHYLSDNKKKPSINTLLLCFQA</sequence>
<dbReference type="CDD" id="cd10449">
    <property type="entry name" value="GIY-YIG_SLX1_like"/>
    <property type="match status" value="1"/>
</dbReference>
<comment type="caution">
    <text evidence="3">The sequence shown here is derived from an EMBL/GenBank/DDBJ whole genome shotgun (WGS) entry which is preliminary data.</text>
</comment>
<dbReference type="PANTHER" id="PTHR34477:SF5">
    <property type="entry name" value="BSL5627 PROTEIN"/>
    <property type="match status" value="1"/>
</dbReference>
<dbReference type="InterPro" id="IPR035901">
    <property type="entry name" value="GIY-YIG_endonuc_sf"/>
</dbReference>
<dbReference type="PROSITE" id="PS50164">
    <property type="entry name" value="GIY_YIG"/>
    <property type="match status" value="1"/>
</dbReference>
<dbReference type="Pfam" id="PF01541">
    <property type="entry name" value="GIY-YIG"/>
    <property type="match status" value="1"/>
</dbReference>
<dbReference type="InterPro" id="IPR000305">
    <property type="entry name" value="GIY-YIG_endonuc"/>
</dbReference>
<dbReference type="SUPFAM" id="SSF82771">
    <property type="entry name" value="GIY-YIG endonuclease"/>
    <property type="match status" value="1"/>
</dbReference>
<dbReference type="PANTHER" id="PTHR34477">
    <property type="entry name" value="UPF0213 PROTEIN YHBQ"/>
    <property type="match status" value="1"/>
</dbReference>
<proteinExistence type="inferred from homology"/>
<gene>
    <name evidence="3" type="ORF">AUJ73_02705</name>
</gene>
<comment type="similarity">
    <text evidence="1">Belongs to the UPF0213 family.</text>
</comment>
<dbReference type="Gene3D" id="3.40.1440.10">
    <property type="entry name" value="GIY-YIG endonuclease"/>
    <property type="match status" value="1"/>
</dbReference>
<dbReference type="Proteomes" id="UP000183120">
    <property type="component" value="Unassembled WGS sequence"/>
</dbReference>
<dbReference type="EMBL" id="MNUY01000043">
    <property type="protein sequence ID" value="OIO14054.1"/>
    <property type="molecule type" value="Genomic_DNA"/>
</dbReference>
<organism evidence="3 4">
    <name type="scientific">Candidatus Gottesmanbacteria bacterium CG1_02_37_22</name>
    <dbReference type="NCBI Taxonomy" id="1805209"/>
    <lineage>
        <taxon>Bacteria</taxon>
        <taxon>Candidatus Gottesmaniibacteriota</taxon>
    </lineage>
</organism>
<dbReference type="InterPro" id="IPR050190">
    <property type="entry name" value="UPF0213_domain"/>
</dbReference>
<evidence type="ECO:0000256" key="1">
    <source>
        <dbReference type="ARBA" id="ARBA00007435"/>
    </source>
</evidence>
<reference evidence="3 4" key="1">
    <citation type="journal article" date="2016" name="Environ. Microbiol.">
        <title>Genomic resolution of a cold subsurface aquifer community provides metabolic insights for novel microbes adapted to high CO concentrations.</title>
        <authorList>
            <person name="Probst A.J."/>
            <person name="Castelle C.J."/>
            <person name="Singh A."/>
            <person name="Brown C.T."/>
            <person name="Anantharaman K."/>
            <person name="Sharon I."/>
            <person name="Hug L.A."/>
            <person name="Burstein D."/>
            <person name="Emerson J.B."/>
            <person name="Thomas B.C."/>
            <person name="Banfield J.F."/>
        </authorList>
    </citation>
    <scope>NUCLEOTIDE SEQUENCE [LARGE SCALE GENOMIC DNA]</scope>
    <source>
        <strain evidence="3">CG1_02_37_22</strain>
    </source>
</reference>
<feature type="domain" description="GIY-YIG" evidence="2">
    <location>
        <begin position="1"/>
        <end position="75"/>
    </location>
</feature>
<accession>A0A1J4TUB8</accession>
<name>A0A1J4TUB8_9BACT</name>
<dbReference type="AlphaFoldDB" id="A0A1J4TUB8"/>
<evidence type="ECO:0000313" key="4">
    <source>
        <dbReference type="Proteomes" id="UP000183120"/>
    </source>
</evidence>
<dbReference type="STRING" id="1805209.AUJ73_02705"/>
<evidence type="ECO:0000313" key="3">
    <source>
        <dbReference type="EMBL" id="OIO14054.1"/>
    </source>
</evidence>